<dbReference type="EMBL" id="BGPR01072439">
    <property type="protein sequence ID" value="GBO45364.1"/>
    <property type="molecule type" value="Genomic_DNA"/>
</dbReference>
<gene>
    <name evidence="1" type="ORF">AVEN_78872_1</name>
</gene>
<organism evidence="1 2">
    <name type="scientific">Araneus ventricosus</name>
    <name type="common">Orbweaver spider</name>
    <name type="synonym">Epeira ventricosa</name>
    <dbReference type="NCBI Taxonomy" id="182803"/>
    <lineage>
        <taxon>Eukaryota</taxon>
        <taxon>Metazoa</taxon>
        <taxon>Ecdysozoa</taxon>
        <taxon>Arthropoda</taxon>
        <taxon>Chelicerata</taxon>
        <taxon>Arachnida</taxon>
        <taxon>Araneae</taxon>
        <taxon>Araneomorphae</taxon>
        <taxon>Entelegynae</taxon>
        <taxon>Araneoidea</taxon>
        <taxon>Araneidae</taxon>
        <taxon>Araneus</taxon>
    </lineage>
</organism>
<protein>
    <submittedName>
        <fullName evidence="1">Uncharacterized protein</fullName>
    </submittedName>
</protein>
<sequence length="80" mass="9059">ILWDNIEHEDMLPHHNLAATLFSIGLRPFGISQDMHHDIVSGIRSMDPKRLSVGKEYTLLSSIDGESFRFRMTAFTSLAS</sequence>
<name>A0A4Y2X8V3_ARAVE</name>
<accession>A0A4Y2X8V3</accession>
<comment type="caution">
    <text evidence="1">The sequence shown here is derived from an EMBL/GenBank/DDBJ whole genome shotgun (WGS) entry which is preliminary data.</text>
</comment>
<reference evidence="1 2" key="1">
    <citation type="journal article" date="2019" name="Sci. Rep.">
        <title>Orb-weaving spider Araneus ventricosus genome elucidates the spidroin gene catalogue.</title>
        <authorList>
            <person name="Kono N."/>
            <person name="Nakamura H."/>
            <person name="Ohtoshi R."/>
            <person name="Moran D.A.P."/>
            <person name="Shinohara A."/>
            <person name="Yoshida Y."/>
            <person name="Fujiwara M."/>
            <person name="Mori M."/>
            <person name="Tomita M."/>
            <person name="Arakawa K."/>
        </authorList>
    </citation>
    <scope>NUCLEOTIDE SEQUENCE [LARGE SCALE GENOMIC DNA]</scope>
</reference>
<feature type="non-terminal residue" evidence="1">
    <location>
        <position position="1"/>
    </location>
</feature>
<dbReference type="AlphaFoldDB" id="A0A4Y2X8V3"/>
<evidence type="ECO:0000313" key="1">
    <source>
        <dbReference type="EMBL" id="GBO45364.1"/>
    </source>
</evidence>
<proteinExistence type="predicted"/>
<keyword evidence="2" id="KW-1185">Reference proteome</keyword>
<dbReference type="Proteomes" id="UP000499080">
    <property type="component" value="Unassembled WGS sequence"/>
</dbReference>
<evidence type="ECO:0000313" key="2">
    <source>
        <dbReference type="Proteomes" id="UP000499080"/>
    </source>
</evidence>